<dbReference type="EMBL" id="CAUWAG010000008">
    <property type="protein sequence ID" value="CAJ2506331.1"/>
    <property type="molecule type" value="Genomic_DNA"/>
</dbReference>
<feature type="transmembrane region" description="Helical" evidence="2">
    <location>
        <begin position="318"/>
        <end position="338"/>
    </location>
</feature>
<evidence type="ECO:0000256" key="1">
    <source>
        <dbReference type="SAM" id="Coils"/>
    </source>
</evidence>
<feature type="coiled-coil region" evidence="1">
    <location>
        <begin position="260"/>
        <end position="287"/>
    </location>
</feature>
<evidence type="ECO:0000256" key="2">
    <source>
        <dbReference type="SAM" id="Phobius"/>
    </source>
</evidence>
<reference evidence="3" key="1">
    <citation type="submission" date="2023-10" db="EMBL/GenBank/DDBJ databases">
        <authorList>
            <person name="Hackl T."/>
        </authorList>
    </citation>
    <scope>NUCLEOTIDE SEQUENCE</scope>
</reference>
<dbReference type="AlphaFoldDB" id="A0AAI8YIQ2"/>
<dbReference type="Proteomes" id="UP001295740">
    <property type="component" value="Unassembled WGS sequence"/>
</dbReference>
<evidence type="ECO:0000313" key="4">
    <source>
        <dbReference type="Proteomes" id="UP001295740"/>
    </source>
</evidence>
<sequence length="357" mass="40633">MAQGYRRGLPGATGDPHRQQALTDQYQEFSNNNQGSEATLGREEFHAFVDDTVNQLVHAIESRIESAVSLQVRRDNMIRHEVRLEARMANLQYIQSLAYGCILAAMISECTSQPAPSYFDTMEQRRQPRALSEATRLHLSRLRLIAAGQEPMPGSFTSDPYYSESDSEDAYDPEAHIGGVQAPTFEAYASGAEVQSHDRDYENHASAHAYRNLQVRTAHTSHDPTFDAHESYLDRFQAERALRRDIFFIEERMKLLQESMAFYQGLVKEHEANVERLRRSQELANDLDLNEFAPLTHSRLALDVRVDPQVVERVLDTILTLVLVLLMLVLVYLVFWILPAIYRWGQQKFGFCGGAGP</sequence>
<evidence type="ECO:0000313" key="3">
    <source>
        <dbReference type="EMBL" id="CAJ2506331.1"/>
    </source>
</evidence>
<name>A0AAI8YIQ2_9PEZI</name>
<accession>A0AAI8YIQ2</accession>
<keyword evidence="2" id="KW-0812">Transmembrane</keyword>
<organism evidence="3 4">
    <name type="scientific">Anthostomella pinea</name>
    <dbReference type="NCBI Taxonomy" id="933095"/>
    <lineage>
        <taxon>Eukaryota</taxon>
        <taxon>Fungi</taxon>
        <taxon>Dikarya</taxon>
        <taxon>Ascomycota</taxon>
        <taxon>Pezizomycotina</taxon>
        <taxon>Sordariomycetes</taxon>
        <taxon>Xylariomycetidae</taxon>
        <taxon>Xylariales</taxon>
        <taxon>Xylariaceae</taxon>
        <taxon>Anthostomella</taxon>
    </lineage>
</organism>
<keyword evidence="1" id="KW-0175">Coiled coil</keyword>
<comment type="caution">
    <text evidence="3">The sequence shown here is derived from an EMBL/GenBank/DDBJ whole genome shotgun (WGS) entry which is preliminary data.</text>
</comment>
<proteinExistence type="predicted"/>
<keyword evidence="2" id="KW-1133">Transmembrane helix</keyword>
<gene>
    <name evidence="3" type="ORF">KHLLAP_LOCUS6799</name>
</gene>
<protein>
    <submittedName>
        <fullName evidence="3">Uu.00g004610.m01.CDS01</fullName>
    </submittedName>
</protein>
<keyword evidence="4" id="KW-1185">Reference proteome</keyword>
<keyword evidence="2" id="KW-0472">Membrane</keyword>